<dbReference type="Proteomes" id="UP001151752">
    <property type="component" value="Chromosome 13"/>
</dbReference>
<dbReference type="PROSITE" id="PS51925">
    <property type="entry name" value="SWIB_MDM2"/>
    <property type="match status" value="1"/>
</dbReference>
<reference evidence="3" key="2">
    <citation type="journal article" date="2023" name="Int. J. Mol. Sci.">
        <title>De Novo Assembly and Annotation of 11 Diverse Shrub Willow (Salix) Genomes Reveals Novel Gene Organization in Sex-Linked Regions.</title>
        <authorList>
            <person name="Hyden B."/>
            <person name="Feng K."/>
            <person name="Yates T.B."/>
            <person name="Jawdy S."/>
            <person name="Cereghino C."/>
            <person name="Smart L.B."/>
            <person name="Muchero W."/>
        </authorList>
    </citation>
    <scope>NUCLEOTIDE SEQUENCE</scope>
    <source>
        <tissue evidence="3">Shoot tip</tissue>
    </source>
</reference>
<reference evidence="3" key="1">
    <citation type="submission" date="2022-11" db="EMBL/GenBank/DDBJ databases">
        <authorList>
            <person name="Hyden B.L."/>
            <person name="Feng K."/>
            <person name="Yates T."/>
            <person name="Jawdy S."/>
            <person name="Smart L.B."/>
            <person name="Muchero W."/>
        </authorList>
    </citation>
    <scope>NUCLEOTIDE SEQUENCE</scope>
    <source>
        <tissue evidence="3">Shoot tip</tissue>
    </source>
</reference>
<comment type="caution">
    <text evidence="3">The sequence shown here is derived from an EMBL/GenBank/DDBJ whole genome shotgun (WGS) entry which is preliminary data.</text>
</comment>
<organism evidence="3 4">
    <name type="scientific">Salix koriyanagi</name>
    <dbReference type="NCBI Taxonomy" id="2511006"/>
    <lineage>
        <taxon>Eukaryota</taxon>
        <taxon>Viridiplantae</taxon>
        <taxon>Streptophyta</taxon>
        <taxon>Embryophyta</taxon>
        <taxon>Tracheophyta</taxon>
        <taxon>Spermatophyta</taxon>
        <taxon>Magnoliopsida</taxon>
        <taxon>eudicotyledons</taxon>
        <taxon>Gunneridae</taxon>
        <taxon>Pentapetalae</taxon>
        <taxon>rosids</taxon>
        <taxon>fabids</taxon>
        <taxon>Malpighiales</taxon>
        <taxon>Salicaceae</taxon>
        <taxon>Saliceae</taxon>
        <taxon>Salix</taxon>
    </lineage>
</organism>
<dbReference type="InterPro" id="IPR003121">
    <property type="entry name" value="SWIB_MDM2_domain"/>
</dbReference>
<dbReference type="CDD" id="cd10567">
    <property type="entry name" value="SWIB-MDM2_like"/>
    <property type="match status" value="1"/>
</dbReference>
<evidence type="ECO:0000313" key="4">
    <source>
        <dbReference type="Proteomes" id="UP001151752"/>
    </source>
</evidence>
<name>A0A9Q0W092_9ROSI</name>
<evidence type="ECO:0000259" key="2">
    <source>
        <dbReference type="PROSITE" id="PS51925"/>
    </source>
</evidence>
<dbReference type="InterPro" id="IPR019835">
    <property type="entry name" value="SWIB_domain"/>
</dbReference>
<sequence>MSFAASRVFKACRALLAPAKSATASKTTATKTSAARSKPKTKAKPASTTPGAPRGILKPNPVSPVLGDFLGGVPESSRADAVKKIWAHIKLHNLQNPTNKKEIICDAKLKVLFDGRDKQRMFLLGARQSMYASTHHNVYERAAVELRNDGQRHLLSEEQLRPSSTEKIETRRRKAKVKK</sequence>
<feature type="compositionally biased region" description="Low complexity" evidence="1">
    <location>
        <begin position="44"/>
        <end position="53"/>
    </location>
</feature>
<dbReference type="SUPFAM" id="SSF47592">
    <property type="entry name" value="SWIB/MDM2 domain"/>
    <property type="match status" value="1"/>
</dbReference>
<feature type="compositionally biased region" description="Low complexity" evidence="1">
    <location>
        <begin position="19"/>
        <end position="36"/>
    </location>
</feature>
<feature type="region of interest" description="Disordered" evidence="1">
    <location>
        <begin position="159"/>
        <end position="179"/>
    </location>
</feature>
<feature type="region of interest" description="Disordered" evidence="1">
    <location>
        <begin position="19"/>
        <end position="58"/>
    </location>
</feature>
<keyword evidence="4" id="KW-1185">Reference proteome</keyword>
<evidence type="ECO:0000313" key="3">
    <source>
        <dbReference type="EMBL" id="KAJ6757656.1"/>
    </source>
</evidence>
<feature type="domain" description="DM2" evidence="2">
    <location>
        <begin position="55"/>
        <end position="136"/>
    </location>
</feature>
<accession>A0A9Q0W092</accession>
<dbReference type="PANTHER" id="PTHR13844">
    <property type="entry name" value="SWI/SNF-RELATED MATRIX-ASSOCIATED ACTIN-DEPENDENT REGULATOR OF CHROMATIN SUBFAMILY D"/>
    <property type="match status" value="1"/>
</dbReference>
<gene>
    <name evidence="3" type="ORF">OIU74_026844</name>
</gene>
<feature type="compositionally biased region" description="Basic residues" evidence="1">
    <location>
        <begin position="170"/>
        <end position="179"/>
    </location>
</feature>
<dbReference type="SMART" id="SM00151">
    <property type="entry name" value="SWIB"/>
    <property type="match status" value="1"/>
</dbReference>
<dbReference type="EMBL" id="JAPFFM010000007">
    <property type="protein sequence ID" value="KAJ6757656.1"/>
    <property type="molecule type" value="Genomic_DNA"/>
</dbReference>
<evidence type="ECO:0000256" key="1">
    <source>
        <dbReference type="SAM" id="MobiDB-lite"/>
    </source>
</evidence>
<proteinExistence type="predicted"/>
<dbReference type="AlphaFoldDB" id="A0A9Q0W092"/>
<protein>
    <submittedName>
        <fullName evidence="3">SWIB/MDM2 DOMAIN-CONTAINING PROTEIN-RELATED</fullName>
    </submittedName>
</protein>
<dbReference type="InterPro" id="IPR036885">
    <property type="entry name" value="SWIB_MDM2_dom_sf"/>
</dbReference>
<dbReference type="Pfam" id="PF02201">
    <property type="entry name" value="SWIB"/>
    <property type="match status" value="1"/>
</dbReference>
<dbReference type="Gene3D" id="1.10.245.10">
    <property type="entry name" value="SWIB/MDM2 domain"/>
    <property type="match status" value="1"/>
</dbReference>
<feature type="compositionally biased region" description="Basic and acidic residues" evidence="1">
    <location>
        <begin position="159"/>
        <end position="169"/>
    </location>
</feature>